<dbReference type="EMBL" id="JAJSOW010000004">
    <property type="protein sequence ID" value="KAI9191816.1"/>
    <property type="molecule type" value="Genomic_DNA"/>
</dbReference>
<keyword evidence="4" id="KW-0804">Transcription</keyword>
<comment type="similarity">
    <text evidence="1">Belongs to the ClpA/ClpB family.</text>
</comment>
<accession>A0AAD5JAL0</accession>
<keyword evidence="3" id="KW-0805">Transcription regulation</keyword>
<comment type="caution">
    <text evidence="7">The sequence shown here is derived from an EMBL/GenBank/DDBJ whole genome shotgun (WGS) entry which is preliminary data.</text>
</comment>
<dbReference type="PANTHER" id="PTHR43572">
    <property type="entry name" value="CHAPERONE PROTEIN CLPD, CHLOROPLASTIC"/>
    <property type="match status" value="1"/>
</dbReference>
<dbReference type="InterPro" id="IPR051650">
    <property type="entry name" value="SL_signaling_regulator"/>
</dbReference>
<dbReference type="Pfam" id="PF02861">
    <property type="entry name" value="Clp_N"/>
    <property type="match status" value="1"/>
</dbReference>
<dbReference type="InterPro" id="IPR004176">
    <property type="entry name" value="Clp_R_N"/>
</dbReference>
<evidence type="ECO:0000256" key="1">
    <source>
        <dbReference type="ARBA" id="ARBA00008675"/>
    </source>
</evidence>
<dbReference type="FunFam" id="1.10.1780.10:FF:000005">
    <property type="entry name" value="protein SUPPRESSOR OF MAX2 1"/>
    <property type="match status" value="1"/>
</dbReference>
<reference evidence="7" key="2">
    <citation type="submission" date="2023-02" db="EMBL/GenBank/DDBJ databases">
        <authorList>
            <person name="Swenson N.G."/>
            <person name="Wegrzyn J.L."/>
            <person name="Mcevoy S.L."/>
        </authorList>
    </citation>
    <scope>NUCLEOTIDE SEQUENCE</scope>
    <source>
        <strain evidence="7">91603</strain>
        <tissue evidence="7">Leaf</tissue>
    </source>
</reference>
<evidence type="ECO:0000259" key="6">
    <source>
        <dbReference type="PROSITE" id="PS51903"/>
    </source>
</evidence>
<dbReference type="PROSITE" id="PS51903">
    <property type="entry name" value="CLP_R"/>
    <property type="match status" value="1"/>
</dbReference>
<protein>
    <recommendedName>
        <fullName evidence="6">Clp R domain-containing protein</fullName>
    </recommendedName>
</protein>
<dbReference type="Gene3D" id="3.40.50.300">
    <property type="entry name" value="P-loop containing nucleotide triphosphate hydrolases"/>
    <property type="match status" value="1"/>
</dbReference>
<feature type="domain" description="Clp R" evidence="6">
    <location>
        <begin position="179"/>
        <end position="344"/>
    </location>
</feature>
<dbReference type="AlphaFoldDB" id="A0AAD5JAL0"/>
<keyword evidence="8" id="KW-1185">Reference proteome</keyword>
<dbReference type="InterPro" id="IPR036628">
    <property type="entry name" value="Clp_N_dom_sf"/>
</dbReference>
<evidence type="ECO:0000313" key="7">
    <source>
        <dbReference type="EMBL" id="KAI9191816.1"/>
    </source>
</evidence>
<keyword evidence="2 5" id="KW-0677">Repeat</keyword>
<reference evidence="7" key="1">
    <citation type="journal article" date="2022" name="Plant J.">
        <title>Strategies of tolerance reflected in two North American maple genomes.</title>
        <authorList>
            <person name="McEvoy S.L."/>
            <person name="Sezen U.U."/>
            <person name="Trouern-Trend A."/>
            <person name="McMahon S.M."/>
            <person name="Schaberg P.G."/>
            <person name="Yang J."/>
            <person name="Wegrzyn J.L."/>
            <person name="Swenson N.G."/>
        </authorList>
    </citation>
    <scope>NUCLEOTIDE SEQUENCE</scope>
    <source>
        <strain evidence="7">91603</strain>
    </source>
</reference>
<dbReference type="GO" id="GO:0003676">
    <property type="term" value="F:nucleic acid binding"/>
    <property type="evidence" value="ECO:0007669"/>
    <property type="project" value="InterPro"/>
</dbReference>
<dbReference type="Pfam" id="PF23569">
    <property type="entry name" value="NBD_SMAX1"/>
    <property type="match status" value="1"/>
</dbReference>
<dbReference type="InterPro" id="IPR012677">
    <property type="entry name" value="Nucleotide-bd_a/b_plait_sf"/>
</dbReference>
<organism evidence="7 8">
    <name type="scientific">Acer negundo</name>
    <name type="common">Box elder</name>
    <dbReference type="NCBI Taxonomy" id="4023"/>
    <lineage>
        <taxon>Eukaryota</taxon>
        <taxon>Viridiplantae</taxon>
        <taxon>Streptophyta</taxon>
        <taxon>Embryophyta</taxon>
        <taxon>Tracheophyta</taxon>
        <taxon>Spermatophyta</taxon>
        <taxon>Magnoliopsida</taxon>
        <taxon>eudicotyledons</taxon>
        <taxon>Gunneridae</taxon>
        <taxon>Pentapetalae</taxon>
        <taxon>rosids</taxon>
        <taxon>malvids</taxon>
        <taxon>Sapindales</taxon>
        <taxon>Sapindaceae</taxon>
        <taxon>Hippocastanoideae</taxon>
        <taxon>Acereae</taxon>
        <taxon>Acer</taxon>
    </lineage>
</organism>
<dbReference type="SUPFAM" id="SSF81923">
    <property type="entry name" value="Double Clp-N motif"/>
    <property type="match status" value="1"/>
</dbReference>
<evidence type="ECO:0000256" key="5">
    <source>
        <dbReference type="PROSITE-ProRule" id="PRU01251"/>
    </source>
</evidence>
<dbReference type="CDD" id="cd00590">
    <property type="entry name" value="RRM_SF"/>
    <property type="match status" value="1"/>
</dbReference>
<evidence type="ECO:0000256" key="4">
    <source>
        <dbReference type="ARBA" id="ARBA00023163"/>
    </source>
</evidence>
<sequence length="1188" mass="132746">MDVASLWGMFKSYGRVRDVFISARRNHRICSFVAVRFETSEEANEVANMVNGRKIYGDSGIKQVSQNRNLMEVEGAQLGMNANGMEDINIRNEHVFREMGPDLVIMEELEGVKGKRVAFKEKCTNVVHEKLMALDIGKLESINDGVLLVNHNESYVRSHIDNGSGIASVSGQKKGGCAVQQTLTTEAASVLKHSLSLARRRGHAQVTPLHVAATLLSSRTSLLRRACLKSQPHQSSPSHPLQCRALELCFNVALNRLPTTPGPLLHGQPSLSNALIAALKRAQAHQRRGCIEQQQQQPLLTIKVELEQLIISILDDPSVSRVMREAGFSSTSVKNHIEDSSASSVFQCYTTNSGGVFSSPCSPSQSDHTQNLHNQHPLINPNTFWQTHFLTYPSEQNPLLFSPQKKVSTHLEDIKLVFEVLLRKNKRKNTVIVGDCFSVTEGLVSELMGRVERDDVPDELKQTHFIKFQFAPVTLRFMKKEDVEMNLNELKRKVDALTSAGGGAIIYTGDLKWTVDHQENFSSGDQISYYSPVNHLVAEIARLVSDFNTSNSKVWLVATASFQTYRRCQMKEPPLEIQWGLQAVSVPSGGLGLSLHASSVHDSRLSFSQNSSPVRETKLFTCKEEEDNKLNCCAECTSNYEKEAQLFKSGQQKLLPPWLQSHTAANANQKDELVELKRKWNRLCHSLHQGIRHTQSLIGKSYSFASSYPWWPTQSTIFPDSNSISFAESALKHNNSPHSVPKFRRQQSCSTIEFDFGNSTHKLQGGDQPSLDSLKTSEGKEVKITLALGSSVFSDSGNSEKAENGRAIQRNDLSKALQETVPCQCEIIPSIVDTLIESKSIKKETWLLIQGNDTIGKKRLALAIAELVLGSADLLFCINMSKRNDDVNQFSELLIQNLKNHEKLVVLVEDVHLADPKFMKLLADRFETGKFGESREEKSGQIIFILAKGGDSSSNYEDSVIPMTLKMNERNPTSDQKRKAEWDCSNKIKSPRVEEKEDMASSIAIENVSSKKDFSRQSSFNTLDLNMKADDVDDEIEEKMGELSPISSDLTRETSTNPANSNGFLDLIRNRFVFNRNSTKDREIKGVYLARFQECFEEVFRGQERVSFSVEDRVLEEVFIGSCSFLNSLFGKWLKEVFQTSLNTVKLGGKEGGIRVIRLSFGGIIGNVTQGGFKNSRLPKNITFSSMD</sequence>
<dbReference type="Gene3D" id="3.30.70.330">
    <property type="match status" value="1"/>
</dbReference>
<dbReference type="SUPFAM" id="SSF54928">
    <property type="entry name" value="RNA-binding domain, RBD"/>
    <property type="match status" value="1"/>
</dbReference>
<dbReference type="Proteomes" id="UP001064489">
    <property type="component" value="Chromosome 6"/>
</dbReference>
<dbReference type="InterPro" id="IPR035979">
    <property type="entry name" value="RBD_domain_sf"/>
</dbReference>
<dbReference type="InterPro" id="IPR058680">
    <property type="entry name" value="NBD_SMAX1-like"/>
</dbReference>
<dbReference type="PANTHER" id="PTHR43572:SF3">
    <property type="entry name" value="PROTEIN SMAX1-LIKE 5"/>
    <property type="match status" value="1"/>
</dbReference>
<dbReference type="InterPro" id="IPR027417">
    <property type="entry name" value="P-loop_NTPase"/>
</dbReference>
<evidence type="ECO:0000313" key="8">
    <source>
        <dbReference type="Proteomes" id="UP001064489"/>
    </source>
</evidence>
<dbReference type="Gene3D" id="1.10.1780.10">
    <property type="entry name" value="Clp, N-terminal domain"/>
    <property type="match status" value="1"/>
</dbReference>
<evidence type="ECO:0000256" key="2">
    <source>
        <dbReference type="ARBA" id="ARBA00022737"/>
    </source>
</evidence>
<name>A0AAD5JAL0_ACENE</name>
<evidence type="ECO:0000256" key="3">
    <source>
        <dbReference type="ARBA" id="ARBA00023015"/>
    </source>
</evidence>
<gene>
    <name evidence="7" type="ORF">LWI28_013953</name>
</gene>
<proteinExistence type="inferred from homology"/>